<dbReference type="EMBL" id="STFF01000015">
    <property type="protein sequence ID" value="THU30759.1"/>
    <property type="molecule type" value="Genomic_DNA"/>
</dbReference>
<protein>
    <submittedName>
        <fullName evidence="1">Uncharacterized protein</fullName>
    </submittedName>
</protein>
<comment type="caution">
    <text evidence="1">The sequence shown here is derived from an EMBL/GenBank/DDBJ whole genome shotgun (WGS) entry which is preliminary data.</text>
</comment>
<proteinExistence type="predicted"/>
<dbReference type="AlphaFoldDB" id="A0A4S8H9N5"/>
<name>A0A4S8H9N5_9BACT</name>
<dbReference type="OrthoDB" id="677199at2"/>
<organism evidence="1 2">
    <name type="scientific">Niastella caeni</name>
    <dbReference type="NCBI Taxonomy" id="2569763"/>
    <lineage>
        <taxon>Bacteria</taxon>
        <taxon>Pseudomonadati</taxon>
        <taxon>Bacteroidota</taxon>
        <taxon>Chitinophagia</taxon>
        <taxon>Chitinophagales</taxon>
        <taxon>Chitinophagaceae</taxon>
        <taxon>Niastella</taxon>
    </lineage>
</organism>
<dbReference type="Proteomes" id="UP000306918">
    <property type="component" value="Unassembled WGS sequence"/>
</dbReference>
<evidence type="ECO:0000313" key="1">
    <source>
        <dbReference type="EMBL" id="THU30759.1"/>
    </source>
</evidence>
<keyword evidence="2" id="KW-1185">Reference proteome</keyword>
<sequence length="270" mass="30050">MILLLCLGMQAQKKRARNSNGNDTLVAMRDFVHVCNAYKQLPLYLNMEIIGTTNFITGEDDTTRSNAVFYMKPGITYIRFGETEQLVNDSMALLVSSKLQRMILYSNAQAVLQRMNAITGILQQDTSLQNMAKIYSARSSGAEEQVASITLTGRNILKGTSLPKESIELQYDQTKKEPLKVTALKRALVPLSEDDYKALHAKGEMEDKLLTIEGIGHCLVKEQMVSFVFNKIAHDAAMAVPATIDDRIIKNGQGEFMPVKAYEGYAVTQN</sequence>
<accession>A0A4S8H9N5</accession>
<gene>
    <name evidence="1" type="ORF">FAM09_29610</name>
</gene>
<dbReference type="RefSeq" id="WP_136580791.1">
    <property type="nucleotide sequence ID" value="NZ_STFF01000015.1"/>
</dbReference>
<evidence type="ECO:0000313" key="2">
    <source>
        <dbReference type="Proteomes" id="UP000306918"/>
    </source>
</evidence>
<reference evidence="1 2" key="1">
    <citation type="submission" date="2019-04" db="EMBL/GenBank/DDBJ databases">
        <title>Niastella caeni sp. nov., isolated from activated sludge.</title>
        <authorList>
            <person name="Sheng M."/>
        </authorList>
    </citation>
    <scope>NUCLEOTIDE SEQUENCE [LARGE SCALE GENOMIC DNA]</scope>
    <source>
        <strain evidence="1 2">HX-2-15</strain>
    </source>
</reference>